<sequence length="56" mass="6539">MNSSSHMLGPDVSKLKAKVLELELEISVVETGWFLRRKLRKQLKEVQDEIDRIEKS</sequence>
<dbReference type="EMBL" id="OMOF01000368">
    <property type="protein sequence ID" value="SPF49074.1"/>
    <property type="molecule type" value="Genomic_DNA"/>
</dbReference>
<reference evidence="2" key="1">
    <citation type="submission" date="2018-02" db="EMBL/GenBank/DDBJ databases">
        <authorList>
            <person name="Hausmann B."/>
        </authorList>
    </citation>
    <scope>NUCLEOTIDE SEQUENCE [LARGE SCALE GENOMIC DNA]</scope>
    <source>
        <strain evidence="2">Peat soil MAG SbF1</strain>
    </source>
</reference>
<evidence type="ECO:0000313" key="2">
    <source>
        <dbReference type="Proteomes" id="UP000238916"/>
    </source>
</evidence>
<accession>A0A2U3LAV3</accession>
<dbReference type="Proteomes" id="UP000238916">
    <property type="component" value="Unassembled WGS sequence"/>
</dbReference>
<protein>
    <submittedName>
        <fullName evidence="1">Uncharacterized protein</fullName>
    </submittedName>
</protein>
<dbReference type="AlphaFoldDB" id="A0A2U3LAV3"/>
<gene>
    <name evidence="1" type="ORF">SBF1_430011</name>
</gene>
<organism evidence="1 2">
    <name type="scientific">Candidatus Desulfosporosinus infrequens</name>
    <dbReference type="NCBI Taxonomy" id="2043169"/>
    <lineage>
        <taxon>Bacteria</taxon>
        <taxon>Bacillati</taxon>
        <taxon>Bacillota</taxon>
        <taxon>Clostridia</taxon>
        <taxon>Eubacteriales</taxon>
        <taxon>Desulfitobacteriaceae</taxon>
        <taxon>Desulfosporosinus</taxon>
    </lineage>
</organism>
<evidence type="ECO:0000313" key="1">
    <source>
        <dbReference type="EMBL" id="SPF49074.1"/>
    </source>
</evidence>
<proteinExistence type="predicted"/>
<name>A0A2U3LAV3_9FIRM</name>